<evidence type="ECO:0000256" key="1">
    <source>
        <dbReference type="SAM" id="MobiDB-lite"/>
    </source>
</evidence>
<dbReference type="EMBL" id="JAXCGZ010021225">
    <property type="protein sequence ID" value="KAK7056547.1"/>
    <property type="molecule type" value="Genomic_DNA"/>
</dbReference>
<feature type="region of interest" description="Disordered" evidence="1">
    <location>
        <begin position="24"/>
        <end position="76"/>
    </location>
</feature>
<accession>A0AAN8WK80</accession>
<comment type="caution">
    <text evidence="2">The sequence shown here is derived from an EMBL/GenBank/DDBJ whole genome shotgun (WGS) entry which is preliminary data.</text>
</comment>
<name>A0AAN8WK80_HALRR</name>
<organism evidence="2 3">
    <name type="scientific">Halocaridina rubra</name>
    <name type="common">Hawaiian red shrimp</name>
    <dbReference type="NCBI Taxonomy" id="373956"/>
    <lineage>
        <taxon>Eukaryota</taxon>
        <taxon>Metazoa</taxon>
        <taxon>Ecdysozoa</taxon>
        <taxon>Arthropoda</taxon>
        <taxon>Crustacea</taxon>
        <taxon>Multicrustacea</taxon>
        <taxon>Malacostraca</taxon>
        <taxon>Eumalacostraca</taxon>
        <taxon>Eucarida</taxon>
        <taxon>Decapoda</taxon>
        <taxon>Pleocyemata</taxon>
        <taxon>Caridea</taxon>
        <taxon>Atyoidea</taxon>
        <taxon>Atyidae</taxon>
        <taxon>Halocaridina</taxon>
    </lineage>
</organism>
<evidence type="ECO:0000313" key="3">
    <source>
        <dbReference type="Proteomes" id="UP001381693"/>
    </source>
</evidence>
<keyword evidence="3" id="KW-1185">Reference proteome</keyword>
<protein>
    <submittedName>
        <fullName evidence="2">Uncharacterized protein</fullName>
    </submittedName>
</protein>
<evidence type="ECO:0000313" key="2">
    <source>
        <dbReference type="EMBL" id="KAK7056547.1"/>
    </source>
</evidence>
<feature type="non-terminal residue" evidence="2">
    <location>
        <position position="1"/>
    </location>
</feature>
<proteinExistence type="predicted"/>
<feature type="compositionally biased region" description="Basic and acidic residues" evidence="1">
    <location>
        <begin position="24"/>
        <end position="52"/>
    </location>
</feature>
<reference evidence="2 3" key="1">
    <citation type="submission" date="2023-11" db="EMBL/GenBank/DDBJ databases">
        <title>Halocaridina rubra genome assembly.</title>
        <authorList>
            <person name="Smith C."/>
        </authorList>
    </citation>
    <scope>NUCLEOTIDE SEQUENCE [LARGE SCALE GENOMIC DNA]</scope>
    <source>
        <strain evidence="2">EP-1</strain>
        <tissue evidence="2">Whole</tissue>
    </source>
</reference>
<feature type="non-terminal residue" evidence="2">
    <location>
        <position position="100"/>
    </location>
</feature>
<dbReference type="Proteomes" id="UP001381693">
    <property type="component" value="Unassembled WGS sequence"/>
</dbReference>
<dbReference type="AlphaFoldDB" id="A0AAN8WK80"/>
<gene>
    <name evidence="2" type="ORF">SK128_000251</name>
</gene>
<sequence length="100" mass="10907">CVLLEDCSNAKFCIGCCEVDADTKKDNPAVSDEAARISVEEIQHRQKPDKGESPMSRPNIKPEVSQKPKVVKETPNSTAFLSVVTSTTEARPSAECRITD</sequence>